<dbReference type="OrthoDB" id="2677857at2"/>
<evidence type="ECO:0000259" key="1">
    <source>
        <dbReference type="Pfam" id="PF10057"/>
    </source>
</evidence>
<protein>
    <recommendedName>
        <fullName evidence="1">Na+-translocating membrane potential-generating system MpsC domain-containing protein</fullName>
    </recommendedName>
</protein>
<reference evidence="2 3" key="1">
    <citation type="submission" date="2017-03" db="EMBL/GenBank/DDBJ databases">
        <title>Isolation of Levoglucosan Utilizing Bacteria.</title>
        <authorList>
            <person name="Arya A.S."/>
        </authorList>
    </citation>
    <scope>NUCLEOTIDE SEQUENCE [LARGE SCALE GENOMIC DNA]</scope>
    <source>
        <strain evidence="2 3">MEC069</strain>
    </source>
</reference>
<feature type="domain" description="Na+-translocating membrane potential-generating system MpsC" evidence="1">
    <location>
        <begin position="7"/>
        <end position="108"/>
    </location>
</feature>
<gene>
    <name evidence="2" type="ORF">B5M42_03930</name>
</gene>
<keyword evidence="3" id="KW-1185">Reference proteome</keyword>
<feature type="domain" description="Na+-translocating membrane potential-generating system MpsC" evidence="1">
    <location>
        <begin position="130"/>
        <end position="228"/>
    </location>
</feature>
<dbReference type="EMBL" id="MYFO01000003">
    <property type="protein sequence ID" value="TFE91037.1"/>
    <property type="molecule type" value="Genomic_DNA"/>
</dbReference>
<name>A0A4Y8Q9R9_9BACL</name>
<dbReference type="Proteomes" id="UP000298246">
    <property type="component" value="Unassembled WGS sequence"/>
</dbReference>
<organism evidence="2 3">
    <name type="scientific">Paenibacillus athensensis</name>
    <dbReference type="NCBI Taxonomy" id="1967502"/>
    <lineage>
        <taxon>Bacteria</taxon>
        <taxon>Bacillati</taxon>
        <taxon>Bacillota</taxon>
        <taxon>Bacilli</taxon>
        <taxon>Bacillales</taxon>
        <taxon>Paenibacillaceae</taxon>
        <taxon>Paenibacillus</taxon>
    </lineage>
</organism>
<comment type="caution">
    <text evidence="2">The sequence shown here is derived from an EMBL/GenBank/DDBJ whole genome shotgun (WGS) entry which is preliminary data.</text>
</comment>
<sequence length="232" mass="26866">MNQQVFQYQQLIASYTGKLLRDHFGKGPESVFVSIGHTFITIYLRNFLTPSEKVLLEQDHEMIVDQMREKLMQMMLPEIASYIEIVTGVKPREFYCDWSLHNKTGMLVGLCPEPVPDAQPVNEAYTGRVELEQEISRISYQAQKTPEEIYSCELNSRTLLVVRSGLLVRIEKELIRLGHGELLKGVKRNLEKSYFHNNSSFERILGKRVIDCFVDWNYEQDKSVMLLVSSAK</sequence>
<dbReference type="AlphaFoldDB" id="A0A4Y8Q9R9"/>
<evidence type="ECO:0000313" key="3">
    <source>
        <dbReference type="Proteomes" id="UP000298246"/>
    </source>
</evidence>
<accession>A0A4Y8Q9R9</accession>
<evidence type="ECO:0000313" key="2">
    <source>
        <dbReference type="EMBL" id="TFE91037.1"/>
    </source>
</evidence>
<dbReference type="InterPro" id="IPR018745">
    <property type="entry name" value="MpsC"/>
</dbReference>
<proteinExistence type="predicted"/>
<dbReference type="Pfam" id="PF10057">
    <property type="entry name" value="MpsC"/>
    <property type="match status" value="2"/>
</dbReference>